<comment type="caution">
    <text evidence="1">The sequence shown here is derived from an EMBL/GenBank/DDBJ whole genome shotgun (WGS) entry which is preliminary data.</text>
</comment>
<evidence type="ECO:0000313" key="2">
    <source>
        <dbReference type="Proteomes" id="UP000282454"/>
    </source>
</evidence>
<protein>
    <submittedName>
        <fullName evidence="1">Uncharacterized protein</fullName>
    </submittedName>
</protein>
<evidence type="ECO:0000313" key="1">
    <source>
        <dbReference type="EMBL" id="RLK61923.1"/>
    </source>
</evidence>
<dbReference type="OrthoDB" id="9982182at2"/>
<reference evidence="1 2" key="1">
    <citation type="submission" date="2018-10" db="EMBL/GenBank/DDBJ databases">
        <title>Genomic Encyclopedia of Archaeal and Bacterial Type Strains, Phase II (KMG-II): from individual species to whole genera.</title>
        <authorList>
            <person name="Goeker M."/>
        </authorList>
    </citation>
    <scope>NUCLEOTIDE SEQUENCE [LARGE SCALE GENOMIC DNA]</scope>
    <source>
        <strain evidence="1 2">DSM 45657</strain>
    </source>
</reference>
<proteinExistence type="predicted"/>
<keyword evidence="2" id="KW-1185">Reference proteome</keyword>
<gene>
    <name evidence="1" type="ORF">CLV68_2468</name>
</gene>
<accession>A0A421BC54</accession>
<dbReference type="Proteomes" id="UP000282454">
    <property type="component" value="Unassembled WGS sequence"/>
</dbReference>
<dbReference type="EMBL" id="RCDD01000001">
    <property type="protein sequence ID" value="RLK61923.1"/>
    <property type="molecule type" value="Genomic_DNA"/>
</dbReference>
<dbReference type="RefSeq" id="WP_121390489.1">
    <property type="nucleotide sequence ID" value="NZ_RCDD01000001.1"/>
</dbReference>
<name>A0A421BC54_9PSEU</name>
<dbReference type="AlphaFoldDB" id="A0A421BC54"/>
<sequence length="92" mass="9998">MTMALDAALLSTVIAGLAVLLPVVATALRRSGLLGTVERLRRERAMVQIVREQQRMAALPLPPGTELSHSVKDGLRLVVRPEEQDDDEKVTG</sequence>
<organism evidence="1 2">
    <name type="scientific">Actinokineospora cianjurensis</name>
    <dbReference type="NCBI Taxonomy" id="585224"/>
    <lineage>
        <taxon>Bacteria</taxon>
        <taxon>Bacillati</taxon>
        <taxon>Actinomycetota</taxon>
        <taxon>Actinomycetes</taxon>
        <taxon>Pseudonocardiales</taxon>
        <taxon>Pseudonocardiaceae</taxon>
        <taxon>Actinokineospora</taxon>
    </lineage>
</organism>